<keyword evidence="2" id="KW-0288">FMN</keyword>
<evidence type="ECO:0000313" key="6">
    <source>
        <dbReference type="EMBL" id="TCC47845.1"/>
    </source>
</evidence>
<feature type="domain" description="Luciferase-like" evidence="5">
    <location>
        <begin position="13"/>
        <end position="204"/>
    </location>
</feature>
<dbReference type="InterPro" id="IPR019921">
    <property type="entry name" value="Lucif-like_OxRdtase_Rv2161c"/>
</dbReference>
<dbReference type="InterPro" id="IPR036661">
    <property type="entry name" value="Luciferase-like_sf"/>
</dbReference>
<dbReference type="EMBL" id="SJKD01000005">
    <property type="protein sequence ID" value="TCC47845.1"/>
    <property type="molecule type" value="Genomic_DNA"/>
</dbReference>
<dbReference type="GO" id="GO:0016705">
    <property type="term" value="F:oxidoreductase activity, acting on paired donors, with incorporation or reduction of molecular oxygen"/>
    <property type="evidence" value="ECO:0007669"/>
    <property type="project" value="InterPro"/>
</dbReference>
<dbReference type="GO" id="GO:0004497">
    <property type="term" value="F:monooxygenase activity"/>
    <property type="evidence" value="ECO:0007669"/>
    <property type="project" value="UniProtKB-KW"/>
</dbReference>
<evidence type="ECO:0000256" key="3">
    <source>
        <dbReference type="ARBA" id="ARBA00023002"/>
    </source>
</evidence>
<dbReference type="NCBIfam" id="TIGR03619">
    <property type="entry name" value="F420_Rv2161c"/>
    <property type="match status" value="1"/>
</dbReference>
<dbReference type="Gene3D" id="3.20.20.30">
    <property type="entry name" value="Luciferase-like domain"/>
    <property type="match status" value="1"/>
</dbReference>
<dbReference type="EC" id="1.-.-.-" evidence="6"/>
<dbReference type="RefSeq" id="WP_131515907.1">
    <property type="nucleotide sequence ID" value="NZ_SJKD01000005.1"/>
</dbReference>
<evidence type="ECO:0000259" key="5">
    <source>
        <dbReference type="Pfam" id="PF00296"/>
    </source>
</evidence>
<evidence type="ECO:0000313" key="7">
    <source>
        <dbReference type="Proteomes" id="UP000293342"/>
    </source>
</evidence>
<organism evidence="6 7">
    <name type="scientific">Kribbella capetownensis</name>
    <dbReference type="NCBI Taxonomy" id="1572659"/>
    <lineage>
        <taxon>Bacteria</taxon>
        <taxon>Bacillati</taxon>
        <taxon>Actinomycetota</taxon>
        <taxon>Actinomycetes</taxon>
        <taxon>Propionibacteriales</taxon>
        <taxon>Kribbellaceae</taxon>
        <taxon>Kribbella</taxon>
    </lineage>
</organism>
<evidence type="ECO:0000256" key="4">
    <source>
        <dbReference type="ARBA" id="ARBA00023033"/>
    </source>
</evidence>
<dbReference type="AlphaFoldDB" id="A0A4R0JZH3"/>
<name>A0A4R0JZH3_9ACTN</name>
<protein>
    <submittedName>
        <fullName evidence="6">TIGR03619 family F420-dependent LLM class oxidoreductase</fullName>
        <ecNumber evidence="6">1.-.-.-</ecNumber>
    </submittedName>
</protein>
<evidence type="ECO:0000256" key="1">
    <source>
        <dbReference type="ARBA" id="ARBA00022630"/>
    </source>
</evidence>
<sequence length="264" mass="28784">MVELQVVLPDESATMPPERLVELAKAAEELGYGTAWLPDHILPPGEFGSEYGGVYEPLVTIGYLAARTTRIRFGTSVMILPLRNPYVVAKQAATLHRLSGERVVLGVGVGWTEKEFAAVGAPFRERGRRTDESLEIIRGLFAGEDRGGVFEPKPRAPLPIMVGGDSAPALRRAARFGEEWQALGLDAPSFAAAVAKLRAQTDRHVTVGSRLHWYGPDSEFDDAVRLGAELTAAGAETLAVFFGDPEHTVDRMTRFRDAFRLAVE</sequence>
<dbReference type="PANTHER" id="PTHR30011">
    <property type="entry name" value="ALKANESULFONATE MONOOXYGENASE-RELATED"/>
    <property type="match status" value="1"/>
</dbReference>
<dbReference type="OrthoDB" id="9781803at2"/>
<keyword evidence="7" id="KW-1185">Reference proteome</keyword>
<keyword evidence="3 6" id="KW-0560">Oxidoreductase</keyword>
<comment type="caution">
    <text evidence="6">The sequence shown here is derived from an EMBL/GenBank/DDBJ whole genome shotgun (WGS) entry which is preliminary data.</text>
</comment>
<gene>
    <name evidence="6" type="ORF">E0H75_24200</name>
</gene>
<dbReference type="InterPro" id="IPR051260">
    <property type="entry name" value="Diverse_substr_monoxygenases"/>
</dbReference>
<dbReference type="Pfam" id="PF00296">
    <property type="entry name" value="Bac_luciferase"/>
    <property type="match status" value="1"/>
</dbReference>
<dbReference type="SUPFAM" id="SSF51679">
    <property type="entry name" value="Bacterial luciferase-like"/>
    <property type="match status" value="1"/>
</dbReference>
<accession>A0A4R0JZH3</accession>
<keyword evidence="4" id="KW-0503">Monooxygenase</keyword>
<evidence type="ECO:0000256" key="2">
    <source>
        <dbReference type="ARBA" id="ARBA00022643"/>
    </source>
</evidence>
<proteinExistence type="predicted"/>
<dbReference type="InterPro" id="IPR011251">
    <property type="entry name" value="Luciferase-like_dom"/>
</dbReference>
<dbReference type="PANTHER" id="PTHR30011:SF16">
    <property type="entry name" value="C2H2 FINGER DOMAIN TRANSCRIPTION FACTOR (EUROFUNG)-RELATED"/>
    <property type="match status" value="1"/>
</dbReference>
<keyword evidence="1" id="KW-0285">Flavoprotein</keyword>
<reference evidence="6 7" key="1">
    <citation type="submission" date="2019-02" db="EMBL/GenBank/DDBJ databases">
        <title>Kribbella capetownensis sp. nov. and Kribbella speibonae sp. nov., isolated from soil.</title>
        <authorList>
            <person name="Curtis S.M."/>
            <person name="Norton I."/>
            <person name="Everest G.J."/>
            <person name="Meyers P.R."/>
        </authorList>
    </citation>
    <scope>NUCLEOTIDE SEQUENCE [LARGE SCALE GENOMIC DNA]</scope>
    <source>
        <strain evidence="6 7">YM53</strain>
    </source>
</reference>
<dbReference type="Proteomes" id="UP000293342">
    <property type="component" value="Unassembled WGS sequence"/>
</dbReference>